<keyword evidence="2" id="KW-1133">Transmembrane helix</keyword>
<dbReference type="RefSeq" id="XP_014152889.1">
    <property type="nucleotide sequence ID" value="XM_014297414.1"/>
</dbReference>
<keyword evidence="2" id="KW-0472">Membrane</keyword>
<sequence length="80" mass="8211">MGVGSTTFGVVAGDVVVVAGDVVVVAVVVSMDGEVTRRGVVLRYRDWRQGGARDGSRAVPESENSVRGGMVRTGSSLGMS</sequence>
<organism evidence="3 4">
    <name type="scientific">Sphaeroforma arctica JP610</name>
    <dbReference type="NCBI Taxonomy" id="667725"/>
    <lineage>
        <taxon>Eukaryota</taxon>
        <taxon>Ichthyosporea</taxon>
        <taxon>Ichthyophonida</taxon>
        <taxon>Sphaeroforma</taxon>
    </lineage>
</organism>
<proteinExistence type="predicted"/>
<evidence type="ECO:0000256" key="2">
    <source>
        <dbReference type="SAM" id="Phobius"/>
    </source>
</evidence>
<keyword evidence="4" id="KW-1185">Reference proteome</keyword>
<dbReference type="AlphaFoldDB" id="A0A0L0FQC9"/>
<name>A0A0L0FQC9_9EUKA</name>
<protein>
    <submittedName>
        <fullName evidence="3">Uncharacterized protein</fullName>
    </submittedName>
</protein>
<accession>A0A0L0FQC9</accession>
<gene>
    <name evidence="3" type="ORF">SARC_08602</name>
</gene>
<reference evidence="3 4" key="1">
    <citation type="submission" date="2011-02" db="EMBL/GenBank/DDBJ databases">
        <title>The Genome Sequence of Sphaeroforma arctica JP610.</title>
        <authorList>
            <consortium name="The Broad Institute Genome Sequencing Platform"/>
            <person name="Russ C."/>
            <person name="Cuomo C."/>
            <person name="Young S.K."/>
            <person name="Zeng Q."/>
            <person name="Gargeya S."/>
            <person name="Alvarado L."/>
            <person name="Berlin A."/>
            <person name="Chapman S.B."/>
            <person name="Chen Z."/>
            <person name="Freedman E."/>
            <person name="Gellesch M."/>
            <person name="Goldberg J."/>
            <person name="Griggs A."/>
            <person name="Gujja S."/>
            <person name="Heilman E."/>
            <person name="Heiman D."/>
            <person name="Howarth C."/>
            <person name="Mehta T."/>
            <person name="Neiman D."/>
            <person name="Pearson M."/>
            <person name="Roberts A."/>
            <person name="Saif S."/>
            <person name="Shea T."/>
            <person name="Shenoy N."/>
            <person name="Sisk P."/>
            <person name="Stolte C."/>
            <person name="Sykes S."/>
            <person name="White J."/>
            <person name="Yandava C."/>
            <person name="Burger G."/>
            <person name="Gray M.W."/>
            <person name="Holland P.W.H."/>
            <person name="King N."/>
            <person name="Lang F.B.F."/>
            <person name="Roger A.J."/>
            <person name="Ruiz-Trillo I."/>
            <person name="Haas B."/>
            <person name="Nusbaum C."/>
            <person name="Birren B."/>
        </authorList>
    </citation>
    <scope>NUCLEOTIDE SEQUENCE [LARGE SCALE GENOMIC DNA]</scope>
    <source>
        <strain evidence="3 4">JP610</strain>
    </source>
</reference>
<dbReference type="Proteomes" id="UP000054560">
    <property type="component" value="Unassembled WGS sequence"/>
</dbReference>
<dbReference type="EMBL" id="KQ242384">
    <property type="protein sequence ID" value="KNC78987.1"/>
    <property type="molecule type" value="Genomic_DNA"/>
</dbReference>
<dbReference type="GeneID" id="25909106"/>
<feature type="region of interest" description="Disordered" evidence="1">
    <location>
        <begin position="51"/>
        <end position="80"/>
    </location>
</feature>
<evidence type="ECO:0000256" key="1">
    <source>
        <dbReference type="SAM" id="MobiDB-lite"/>
    </source>
</evidence>
<keyword evidence="2" id="KW-0812">Transmembrane</keyword>
<feature type="transmembrane region" description="Helical" evidence="2">
    <location>
        <begin position="6"/>
        <end position="29"/>
    </location>
</feature>
<evidence type="ECO:0000313" key="4">
    <source>
        <dbReference type="Proteomes" id="UP000054560"/>
    </source>
</evidence>
<evidence type="ECO:0000313" key="3">
    <source>
        <dbReference type="EMBL" id="KNC78987.1"/>
    </source>
</evidence>